<dbReference type="Proteomes" id="UP000829398">
    <property type="component" value="Chromosome 5"/>
</dbReference>
<name>A0ACB8KKK3_CITSI</name>
<reference evidence="2" key="1">
    <citation type="journal article" date="2023" name="Hortic. Res.">
        <title>A chromosome-level phased genome enabling allele-level studies in sweet orange: a case study on citrus Huanglongbing tolerance.</title>
        <authorList>
            <person name="Wu B."/>
            <person name="Yu Q."/>
            <person name="Deng Z."/>
            <person name="Duan Y."/>
            <person name="Luo F."/>
            <person name="Gmitter F. Jr."/>
        </authorList>
    </citation>
    <scope>NUCLEOTIDE SEQUENCE [LARGE SCALE GENOMIC DNA]</scope>
    <source>
        <strain evidence="2">cv. Valencia</strain>
    </source>
</reference>
<comment type="caution">
    <text evidence="1">The sequence shown here is derived from an EMBL/GenBank/DDBJ whole genome shotgun (WGS) entry which is preliminary data.</text>
</comment>
<evidence type="ECO:0000313" key="1">
    <source>
        <dbReference type="EMBL" id="KAH9754977.1"/>
    </source>
</evidence>
<proteinExistence type="predicted"/>
<gene>
    <name evidence="1" type="ORF">KPL71_015621</name>
</gene>
<evidence type="ECO:0000313" key="2">
    <source>
        <dbReference type="Proteomes" id="UP000829398"/>
    </source>
</evidence>
<accession>A0ACB8KKK3</accession>
<dbReference type="EMBL" id="CM039174">
    <property type="protein sequence ID" value="KAH9754977.1"/>
    <property type="molecule type" value="Genomic_DNA"/>
</dbReference>
<protein>
    <submittedName>
        <fullName evidence="1">RING-type domain-containing protein</fullName>
    </submittedName>
</protein>
<keyword evidence="2" id="KW-1185">Reference proteome</keyword>
<organism evidence="1 2">
    <name type="scientific">Citrus sinensis</name>
    <name type="common">Sweet orange</name>
    <name type="synonym">Citrus aurantium var. sinensis</name>
    <dbReference type="NCBI Taxonomy" id="2711"/>
    <lineage>
        <taxon>Eukaryota</taxon>
        <taxon>Viridiplantae</taxon>
        <taxon>Streptophyta</taxon>
        <taxon>Embryophyta</taxon>
        <taxon>Tracheophyta</taxon>
        <taxon>Spermatophyta</taxon>
        <taxon>Magnoliopsida</taxon>
        <taxon>eudicotyledons</taxon>
        <taxon>Gunneridae</taxon>
        <taxon>Pentapetalae</taxon>
        <taxon>rosids</taxon>
        <taxon>malvids</taxon>
        <taxon>Sapindales</taxon>
        <taxon>Rutaceae</taxon>
        <taxon>Aurantioideae</taxon>
        <taxon>Citrus</taxon>
    </lineage>
</organism>
<sequence length="261" mass="29833">MENKDQSGGSSSCSSENPNPCPICLGPVVEDSYLDKCFRTQKMFQSFMDMMELIFNGITLVKFLEIVSSFRKPTDTDYRAIIQNQVLISSSFDPLASDLLLSVGCILNDVFNVSRYWKSRKYLQSNQWLQSWLRREIQAVMQEEDVEIVVHHILGVVDSFLKRNKQRCQMGTPETKEEDFKALVSDAARPFLMARTDRFVNEMQLFLASALNIEAYDAVYMQRLGWNTPRVTMESGEGETSGQTPVIPYLHIFDEDSDGTD</sequence>